<keyword evidence="3" id="KW-1003">Cell membrane</keyword>
<keyword evidence="10 12" id="KW-0472">Membrane</keyword>
<dbReference type="Pfam" id="PF01292">
    <property type="entry name" value="Ni_hydr_CYTB"/>
    <property type="match status" value="1"/>
</dbReference>
<keyword evidence="2" id="KW-0813">Transport</keyword>
<proteinExistence type="inferred from homology"/>
<evidence type="ECO:0000256" key="9">
    <source>
        <dbReference type="ARBA" id="ARBA00023004"/>
    </source>
</evidence>
<evidence type="ECO:0000256" key="4">
    <source>
        <dbReference type="ARBA" id="ARBA00022617"/>
    </source>
</evidence>
<evidence type="ECO:0000256" key="8">
    <source>
        <dbReference type="ARBA" id="ARBA00022989"/>
    </source>
</evidence>
<evidence type="ECO:0000259" key="13">
    <source>
        <dbReference type="Pfam" id="PF01292"/>
    </source>
</evidence>
<dbReference type="PANTHER" id="PTHR30529:SF1">
    <property type="entry name" value="CYTOCHROME B561 HOMOLOG 2"/>
    <property type="match status" value="1"/>
</dbReference>
<comment type="subcellular location">
    <subcellularLocation>
        <location evidence="1">Cell membrane</location>
        <topology evidence="1">Multi-pass membrane protein</topology>
    </subcellularLocation>
</comment>
<comment type="similarity">
    <text evidence="11">Belongs to the cytochrome b561 family.</text>
</comment>
<name>A0A9W7CEA8_9STRA</name>
<evidence type="ECO:0000256" key="1">
    <source>
        <dbReference type="ARBA" id="ARBA00004651"/>
    </source>
</evidence>
<keyword evidence="7" id="KW-0249">Electron transport</keyword>
<evidence type="ECO:0000313" key="14">
    <source>
        <dbReference type="EMBL" id="GMI08330.1"/>
    </source>
</evidence>
<dbReference type="Proteomes" id="UP001165160">
    <property type="component" value="Unassembled WGS sequence"/>
</dbReference>
<evidence type="ECO:0000256" key="2">
    <source>
        <dbReference type="ARBA" id="ARBA00022448"/>
    </source>
</evidence>
<keyword evidence="6" id="KW-0479">Metal-binding</keyword>
<organism evidence="14 15">
    <name type="scientific">Triparma verrucosa</name>
    <dbReference type="NCBI Taxonomy" id="1606542"/>
    <lineage>
        <taxon>Eukaryota</taxon>
        <taxon>Sar</taxon>
        <taxon>Stramenopiles</taxon>
        <taxon>Ochrophyta</taxon>
        <taxon>Bolidophyceae</taxon>
        <taxon>Parmales</taxon>
        <taxon>Triparmaceae</taxon>
        <taxon>Triparma</taxon>
    </lineage>
</organism>
<keyword evidence="15" id="KW-1185">Reference proteome</keyword>
<dbReference type="GO" id="GO:0020037">
    <property type="term" value="F:heme binding"/>
    <property type="evidence" value="ECO:0007669"/>
    <property type="project" value="TreeGrafter"/>
</dbReference>
<dbReference type="InterPro" id="IPR016174">
    <property type="entry name" value="Di-haem_cyt_TM"/>
</dbReference>
<keyword evidence="5 12" id="KW-0812">Transmembrane</keyword>
<keyword evidence="4" id="KW-0349">Heme</keyword>
<evidence type="ECO:0000256" key="3">
    <source>
        <dbReference type="ARBA" id="ARBA00022475"/>
    </source>
</evidence>
<feature type="transmembrane region" description="Helical" evidence="12">
    <location>
        <begin position="128"/>
        <end position="146"/>
    </location>
</feature>
<evidence type="ECO:0000256" key="5">
    <source>
        <dbReference type="ARBA" id="ARBA00022692"/>
    </source>
</evidence>
<evidence type="ECO:0000256" key="11">
    <source>
        <dbReference type="ARBA" id="ARBA00037975"/>
    </source>
</evidence>
<evidence type="ECO:0000313" key="15">
    <source>
        <dbReference type="Proteomes" id="UP001165160"/>
    </source>
</evidence>
<dbReference type="GO" id="GO:0022904">
    <property type="term" value="P:respiratory electron transport chain"/>
    <property type="evidence" value="ECO:0007669"/>
    <property type="project" value="InterPro"/>
</dbReference>
<protein>
    <recommendedName>
        <fullName evidence="13">Cytochrome b561 bacterial/Ni-hydrogenase domain-containing protein</fullName>
    </recommendedName>
</protein>
<evidence type="ECO:0000256" key="10">
    <source>
        <dbReference type="ARBA" id="ARBA00023136"/>
    </source>
</evidence>
<keyword evidence="8 12" id="KW-1133">Transmembrane helix</keyword>
<dbReference type="InterPro" id="IPR052168">
    <property type="entry name" value="Cytochrome_b561_oxidase"/>
</dbReference>
<accession>A0A9W7CEA8</accession>
<dbReference type="PANTHER" id="PTHR30529">
    <property type="entry name" value="CYTOCHROME B561"/>
    <property type="match status" value="1"/>
</dbReference>
<dbReference type="GO" id="GO:0005886">
    <property type="term" value="C:plasma membrane"/>
    <property type="evidence" value="ECO:0007669"/>
    <property type="project" value="UniProtKB-SubCell"/>
</dbReference>
<feature type="domain" description="Cytochrome b561 bacterial/Ni-hydrogenase" evidence="13">
    <location>
        <begin position="38"/>
        <end position="199"/>
    </location>
</feature>
<gene>
    <name evidence="14" type="ORF">TrVE_jg1918</name>
</gene>
<dbReference type="GO" id="GO:0009055">
    <property type="term" value="F:electron transfer activity"/>
    <property type="evidence" value="ECO:0007669"/>
    <property type="project" value="InterPro"/>
</dbReference>
<dbReference type="GO" id="GO:0046872">
    <property type="term" value="F:metal ion binding"/>
    <property type="evidence" value="ECO:0007669"/>
    <property type="project" value="UniProtKB-KW"/>
</dbReference>
<dbReference type="AlphaFoldDB" id="A0A9W7CEA8"/>
<comment type="caution">
    <text evidence="14">The sequence shown here is derived from an EMBL/GenBank/DDBJ whole genome shotgun (WGS) entry which is preliminary data.</text>
</comment>
<sequence>MISKNLKFGIISKYVTLKSLESYTSHKYGSCIMSLTGYTFLQSSLHWFSAPALLSSIGLVLTAQQTGKGEKTFGMGKGDLMYYHKSFGTLSFFLLLPRLSTKLLSPKVGALLTSSSFEQKAANISHRLLYGFITVMPVTGVAMGMWGGKGLPFFGRDFKAFQKKNGTIAKYSFKIHKTIGTYGKYLVPLHVGAAGVHGLQKGGIMWRINPFRNGRM</sequence>
<reference evidence="15" key="1">
    <citation type="journal article" date="2023" name="Commun. Biol.">
        <title>Genome analysis of Parmales, the sister group of diatoms, reveals the evolutionary specialization of diatoms from phago-mixotrophs to photoautotrophs.</title>
        <authorList>
            <person name="Ban H."/>
            <person name="Sato S."/>
            <person name="Yoshikawa S."/>
            <person name="Yamada K."/>
            <person name="Nakamura Y."/>
            <person name="Ichinomiya M."/>
            <person name="Sato N."/>
            <person name="Blanc-Mathieu R."/>
            <person name="Endo H."/>
            <person name="Kuwata A."/>
            <person name="Ogata H."/>
        </authorList>
    </citation>
    <scope>NUCLEOTIDE SEQUENCE [LARGE SCALE GENOMIC DNA]</scope>
    <source>
        <strain evidence="15">NIES 3699</strain>
    </source>
</reference>
<dbReference type="SUPFAM" id="SSF81342">
    <property type="entry name" value="Transmembrane di-heme cytochromes"/>
    <property type="match status" value="1"/>
</dbReference>
<keyword evidence="9" id="KW-0408">Iron</keyword>
<evidence type="ECO:0000256" key="7">
    <source>
        <dbReference type="ARBA" id="ARBA00022982"/>
    </source>
</evidence>
<dbReference type="EMBL" id="BRXX01000380">
    <property type="protein sequence ID" value="GMI08330.1"/>
    <property type="molecule type" value="Genomic_DNA"/>
</dbReference>
<evidence type="ECO:0000256" key="12">
    <source>
        <dbReference type="SAM" id="Phobius"/>
    </source>
</evidence>
<evidence type="ECO:0000256" key="6">
    <source>
        <dbReference type="ARBA" id="ARBA00022723"/>
    </source>
</evidence>
<dbReference type="InterPro" id="IPR011577">
    <property type="entry name" value="Cyt_b561_bac/Ni-Hgenase"/>
</dbReference>